<evidence type="ECO:0000313" key="2">
    <source>
        <dbReference type="Proteomes" id="UP001163324"/>
    </source>
</evidence>
<dbReference type="EMBL" id="CM047940">
    <property type="protein sequence ID" value="KAI9904556.1"/>
    <property type="molecule type" value="Genomic_DNA"/>
</dbReference>
<gene>
    <name evidence="1" type="ORF">N3K66_001085</name>
</gene>
<proteinExistence type="predicted"/>
<name>A0ACC0VDM5_9HYPO</name>
<organism evidence="1 2">
    <name type="scientific">Trichothecium roseum</name>
    <dbReference type="NCBI Taxonomy" id="47278"/>
    <lineage>
        <taxon>Eukaryota</taxon>
        <taxon>Fungi</taxon>
        <taxon>Dikarya</taxon>
        <taxon>Ascomycota</taxon>
        <taxon>Pezizomycotina</taxon>
        <taxon>Sordariomycetes</taxon>
        <taxon>Hypocreomycetidae</taxon>
        <taxon>Hypocreales</taxon>
        <taxon>Hypocreales incertae sedis</taxon>
        <taxon>Trichothecium</taxon>
    </lineage>
</organism>
<evidence type="ECO:0000313" key="1">
    <source>
        <dbReference type="EMBL" id="KAI9904556.1"/>
    </source>
</evidence>
<protein>
    <submittedName>
        <fullName evidence="1">Uncharacterized protein</fullName>
    </submittedName>
</protein>
<accession>A0ACC0VDM5</accession>
<reference evidence="1" key="1">
    <citation type="submission" date="2022-10" db="EMBL/GenBank/DDBJ databases">
        <title>Complete Genome of Trichothecium roseum strain YXFP-22015, a Plant Pathogen Isolated from Citrus.</title>
        <authorList>
            <person name="Wang Y."/>
            <person name="Zhu L."/>
        </authorList>
    </citation>
    <scope>NUCLEOTIDE SEQUENCE</scope>
    <source>
        <strain evidence="1">YXFP-22015</strain>
    </source>
</reference>
<comment type="caution">
    <text evidence="1">The sequence shown here is derived from an EMBL/GenBank/DDBJ whole genome shotgun (WGS) entry which is preliminary data.</text>
</comment>
<keyword evidence="2" id="KW-1185">Reference proteome</keyword>
<sequence length="508" mass="56289">MDEKTGDITGAATQYETTSGSEKGQERGQTGLDNERVYRDVEQGAAWSVAETKKLLRKMDKALLPFLALLYLLSFLDRTNIGNARLAKLEQDLNMTGKWDYNVVVSIFFPFYVAAEIPSNMAMKRFRPSIWIPSIMVVWGICTTLMGAVHNYPGLLACRAALGLAEGGLFPGITYYITMWYKRHECGLRMAIFFSAATAAGAFGGLLAFGIMKMRGVADLGGWAWIFILEGIATFLIAVAAFFVMHDYPDTAKFLDEEEKKEVVRRLADDRSVLSDEFKMQFMWDAFKDWRIYVHMFITIGIYTPLYSISVFLPTIVKELGYQDEKAQLMTVPPYFVACLFTIGGGWAADRHGQRGIYMVFFCLVAMVGFALLAGVDSSGAKYFGCFLIASGIYPNVPQGVAWNGNNIGGSLKRGVGIAMHVGFGNLGGAIAGFVFRSDDGPRYLSGHLTLLATTAMSCVLCVFMTLYLRRENARRDGAHKAPAEYSIDEKLAEKDSGDNATFFRYTV</sequence>
<dbReference type="Proteomes" id="UP001163324">
    <property type="component" value="Chromosome 1"/>
</dbReference>